<dbReference type="InterPro" id="IPR011006">
    <property type="entry name" value="CheY-like_superfamily"/>
</dbReference>
<dbReference type="SMART" id="SM00448">
    <property type="entry name" value="REC"/>
    <property type="match status" value="1"/>
</dbReference>
<dbReference type="CDD" id="cd00156">
    <property type="entry name" value="REC"/>
    <property type="match status" value="1"/>
</dbReference>
<evidence type="ECO:0000259" key="4">
    <source>
        <dbReference type="PROSITE" id="PS50110"/>
    </source>
</evidence>
<organism evidence="7">
    <name type="scientific">marine sediment metagenome</name>
    <dbReference type="NCBI Taxonomy" id="412755"/>
    <lineage>
        <taxon>unclassified sequences</taxon>
        <taxon>metagenomes</taxon>
        <taxon>ecological metagenomes</taxon>
    </lineage>
</organism>
<dbReference type="PANTHER" id="PTHR43156">
    <property type="entry name" value="STAGE II SPORULATION PROTEIN E-RELATED"/>
    <property type="match status" value="1"/>
</dbReference>
<dbReference type="GO" id="GO:0000160">
    <property type="term" value="P:phosphorelay signal transduction system"/>
    <property type="evidence" value="ECO:0007669"/>
    <property type="project" value="InterPro"/>
</dbReference>
<proteinExistence type="predicted"/>
<dbReference type="SUPFAM" id="SSF52172">
    <property type="entry name" value="CheY-like"/>
    <property type="match status" value="1"/>
</dbReference>
<dbReference type="SUPFAM" id="SSF81606">
    <property type="entry name" value="PP2C-like"/>
    <property type="match status" value="1"/>
</dbReference>
<gene>
    <name evidence="7" type="ORF">LCGC14_1957830</name>
</gene>
<dbReference type="InterPro" id="IPR000700">
    <property type="entry name" value="PAS-assoc_C"/>
</dbReference>
<dbReference type="SMART" id="SM00331">
    <property type="entry name" value="PP2C_SIG"/>
    <property type="match status" value="1"/>
</dbReference>
<protein>
    <recommendedName>
        <fullName evidence="8">PAS domain S-box protein</fullName>
    </recommendedName>
</protein>
<dbReference type="Gene3D" id="3.30.450.20">
    <property type="entry name" value="PAS domain"/>
    <property type="match status" value="1"/>
</dbReference>
<comment type="caution">
    <text evidence="7">The sequence shown here is derived from an EMBL/GenBank/DDBJ whole genome shotgun (WGS) entry which is preliminary data.</text>
</comment>
<feature type="domain" description="PAS" evidence="5">
    <location>
        <begin position="204"/>
        <end position="256"/>
    </location>
</feature>
<dbReference type="Pfam" id="PF07228">
    <property type="entry name" value="SpoIIE"/>
    <property type="match status" value="1"/>
</dbReference>
<evidence type="ECO:0000259" key="5">
    <source>
        <dbReference type="PROSITE" id="PS50112"/>
    </source>
</evidence>
<dbReference type="AlphaFoldDB" id="A0A0F9FFF7"/>
<dbReference type="CDD" id="cd00130">
    <property type="entry name" value="PAS"/>
    <property type="match status" value="1"/>
</dbReference>
<dbReference type="InterPro" id="IPR001789">
    <property type="entry name" value="Sig_transdc_resp-reg_receiver"/>
</dbReference>
<dbReference type="InterPro" id="IPR035965">
    <property type="entry name" value="PAS-like_dom_sf"/>
</dbReference>
<dbReference type="InterPro" id="IPR001932">
    <property type="entry name" value="PPM-type_phosphatase-like_dom"/>
</dbReference>
<feature type="coiled-coil region" evidence="2">
    <location>
        <begin position="187"/>
        <end position="214"/>
    </location>
</feature>
<dbReference type="Gene3D" id="3.60.40.10">
    <property type="entry name" value="PPM-type phosphatase domain"/>
    <property type="match status" value="1"/>
</dbReference>
<keyword evidence="2" id="KW-0175">Coiled coil</keyword>
<feature type="domain" description="PAC" evidence="6">
    <location>
        <begin position="281"/>
        <end position="331"/>
    </location>
</feature>
<reference evidence="7" key="1">
    <citation type="journal article" date="2015" name="Nature">
        <title>Complex archaea that bridge the gap between prokaryotes and eukaryotes.</title>
        <authorList>
            <person name="Spang A."/>
            <person name="Saw J.H."/>
            <person name="Jorgensen S.L."/>
            <person name="Zaremba-Niedzwiedzka K."/>
            <person name="Martijn J."/>
            <person name="Lind A.E."/>
            <person name="van Eijk R."/>
            <person name="Schleper C."/>
            <person name="Guy L."/>
            <person name="Ettema T.J."/>
        </authorList>
    </citation>
    <scope>NUCLEOTIDE SEQUENCE</scope>
</reference>
<evidence type="ECO:0000256" key="1">
    <source>
        <dbReference type="ARBA" id="ARBA00022801"/>
    </source>
</evidence>
<feature type="region of interest" description="Disordered" evidence="3">
    <location>
        <begin position="1"/>
        <end position="27"/>
    </location>
</feature>
<keyword evidence="1" id="KW-0378">Hydrolase</keyword>
<dbReference type="InterPro" id="IPR036457">
    <property type="entry name" value="PPM-type-like_dom_sf"/>
</dbReference>
<dbReference type="Gene3D" id="3.40.50.2300">
    <property type="match status" value="1"/>
</dbReference>
<sequence length="573" mass="63319">IARVPMTENPMTENPMADNPMAESPMTDNPTTEHVVNILLVEDEEAHAELFRRAFEMCSPRVNVTVAGSLQEAQTCLTHFRPDLMIADFVLPDGKGTELLPADKGLPPFPVVVMTSHGNEQIAVEAMKAGAVNYITKSESTLANMPDVAEKALREWQILATERQKDEARLKAHEELERVVQERTAELKTANAILQEQIAERERAEQRFRQLLELAPDAMVIADREGQIVLVNAQAEAMFGHSREQLLGQPVEMLLPGGFREKHMGLRTEYFKGPRVHQMRTGVEFRAVRKDGTEFPVEISLGPLETEEGILVSSAIRDITERKRVERALRDNQAQLLAAQKIQECLLPSAPPDLPGFDIGGGSYPAEFTAGDYFDYLVMPDESIGLVIGDVSGHGFAPALLMASTQALLRSLTQTHTAVDEILTLANHFLAKETEHDRFVTMLLGCLDPRSRSFVYASAGHSPGYIFDGSGNVKARLESTALPLAVLPDIEFPTCDPIALQSGDMIVLLTDGFHEAESPEGVFLGFERVLDIVRANRQKKAADIVESLYRAVCDYTRPKKPTDDITAMVVKVE</sequence>
<dbReference type="GO" id="GO:0016791">
    <property type="term" value="F:phosphatase activity"/>
    <property type="evidence" value="ECO:0007669"/>
    <property type="project" value="TreeGrafter"/>
</dbReference>
<evidence type="ECO:0000313" key="7">
    <source>
        <dbReference type="EMBL" id="KKL85129.1"/>
    </source>
</evidence>
<dbReference type="Pfam" id="PF13426">
    <property type="entry name" value="PAS_9"/>
    <property type="match status" value="1"/>
</dbReference>
<dbReference type="PROSITE" id="PS50110">
    <property type="entry name" value="RESPONSE_REGULATORY"/>
    <property type="match status" value="1"/>
</dbReference>
<name>A0A0F9FFF7_9ZZZZ</name>
<dbReference type="PROSITE" id="PS50113">
    <property type="entry name" value="PAC"/>
    <property type="match status" value="1"/>
</dbReference>
<accession>A0A0F9FFF7</accession>
<dbReference type="PROSITE" id="PS50112">
    <property type="entry name" value="PAS"/>
    <property type="match status" value="1"/>
</dbReference>
<dbReference type="EMBL" id="LAZR01021494">
    <property type="protein sequence ID" value="KKL85129.1"/>
    <property type="molecule type" value="Genomic_DNA"/>
</dbReference>
<evidence type="ECO:0000256" key="3">
    <source>
        <dbReference type="SAM" id="MobiDB-lite"/>
    </source>
</evidence>
<evidence type="ECO:0000259" key="6">
    <source>
        <dbReference type="PROSITE" id="PS50113"/>
    </source>
</evidence>
<dbReference type="PANTHER" id="PTHR43156:SF2">
    <property type="entry name" value="STAGE II SPORULATION PROTEIN E"/>
    <property type="match status" value="1"/>
</dbReference>
<dbReference type="InterPro" id="IPR052016">
    <property type="entry name" value="Bact_Sigma-Reg"/>
</dbReference>
<dbReference type="InterPro" id="IPR000014">
    <property type="entry name" value="PAS"/>
</dbReference>
<evidence type="ECO:0000256" key="2">
    <source>
        <dbReference type="SAM" id="Coils"/>
    </source>
</evidence>
<dbReference type="SMART" id="SM00091">
    <property type="entry name" value="PAS"/>
    <property type="match status" value="1"/>
</dbReference>
<dbReference type="NCBIfam" id="TIGR00229">
    <property type="entry name" value="sensory_box"/>
    <property type="match status" value="1"/>
</dbReference>
<feature type="non-terminal residue" evidence="7">
    <location>
        <position position="1"/>
    </location>
</feature>
<feature type="domain" description="Response regulatory" evidence="4">
    <location>
        <begin position="37"/>
        <end position="152"/>
    </location>
</feature>
<evidence type="ECO:0008006" key="8">
    <source>
        <dbReference type="Google" id="ProtNLM"/>
    </source>
</evidence>
<dbReference type="Pfam" id="PF00072">
    <property type="entry name" value="Response_reg"/>
    <property type="match status" value="1"/>
</dbReference>
<dbReference type="SUPFAM" id="SSF55785">
    <property type="entry name" value="PYP-like sensor domain (PAS domain)"/>
    <property type="match status" value="1"/>
</dbReference>